<dbReference type="PANTHER" id="PTHR34512:SF30">
    <property type="entry name" value="OUTER MEMBRANE PROTEIN ASSEMBLY FACTOR BAMB"/>
    <property type="match status" value="1"/>
</dbReference>
<evidence type="ECO:0000256" key="1">
    <source>
        <dbReference type="SAM" id="Coils"/>
    </source>
</evidence>
<feature type="chain" id="PRO_5012503156" evidence="3">
    <location>
        <begin position="18"/>
        <end position="1017"/>
    </location>
</feature>
<dbReference type="PANTHER" id="PTHR34512">
    <property type="entry name" value="CELL SURFACE PROTEIN"/>
    <property type="match status" value="1"/>
</dbReference>
<feature type="compositionally biased region" description="Basic and acidic residues" evidence="2">
    <location>
        <begin position="874"/>
        <end position="883"/>
    </location>
</feature>
<evidence type="ECO:0000259" key="4">
    <source>
        <dbReference type="Pfam" id="PF13360"/>
    </source>
</evidence>
<evidence type="ECO:0000313" key="5">
    <source>
        <dbReference type="EMBL" id="OLP97761.1"/>
    </source>
</evidence>
<feature type="domain" description="Pyrrolo-quinoline quinone repeat" evidence="4">
    <location>
        <begin position="95"/>
        <end position="241"/>
    </location>
</feature>
<evidence type="ECO:0000313" key="6">
    <source>
        <dbReference type="Proteomes" id="UP000186817"/>
    </source>
</evidence>
<dbReference type="SUPFAM" id="SSF50998">
    <property type="entry name" value="Quinoprotein alcohol dehydrogenase-like"/>
    <property type="match status" value="1"/>
</dbReference>
<evidence type="ECO:0000256" key="3">
    <source>
        <dbReference type="SAM" id="SignalP"/>
    </source>
</evidence>
<dbReference type="Gene3D" id="2.130.10.10">
    <property type="entry name" value="YVTN repeat-like/Quinoprotein amine dehydrogenase"/>
    <property type="match status" value="1"/>
</dbReference>
<keyword evidence="5" id="KW-0808">Transferase</keyword>
<dbReference type="InterPro" id="IPR011047">
    <property type="entry name" value="Quinoprotein_ADH-like_sf"/>
</dbReference>
<feature type="signal peptide" evidence="3">
    <location>
        <begin position="1"/>
        <end position="17"/>
    </location>
</feature>
<dbReference type="SMART" id="SM00564">
    <property type="entry name" value="PQQ"/>
    <property type="match status" value="5"/>
</dbReference>
<accession>A0A1Q9DRG9</accession>
<keyword evidence="5" id="KW-0418">Kinase</keyword>
<name>A0A1Q9DRG9_SYMMI</name>
<reference evidence="5 6" key="1">
    <citation type="submission" date="2016-02" db="EMBL/GenBank/DDBJ databases">
        <title>Genome analysis of coral dinoflagellate symbionts highlights evolutionary adaptations to a symbiotic lifestyle.</title>
        <authorList>
            <person name="Aranda M."/>
            <person name="Li Y."/>
            <person name="Liew Y.J."/>
            <person name="Baumgarten S."/>
            <person name="Simakov O."/>
            <person name="Wilson M."/>
            <person name="Piel J."/>
            <person name="Ashoor H."/>
            <person name="Bougouffa S."/>
            <person name="Bajic V.B."/>
            <person name="Ryu T."/>
            <person name="Ravasi T."/>
            <person name="Bayer T."/>
            <person name="Micklem G."/>
            <person name="Kim H."/>
            <person name="Bhak J."/>
            <person name="Lajeunesse T.C."/>
            <person name="Voolstra C.R."/>
        </authorList>
    </citation>
    <scope>NUCLEOTIDE SEQUENCE [LARGE SCALE GENOMIC DNA]</scope>
    <source>
        <strain evidence="5 6">CCMP2467</strain>
    </source>
</reference>
<dbReference type="GO" id="GO:0016301">
    <property type="term" value="F:kinase activity"/>
    <property type="evidence" value="ECO:0007669"/>
    <property type="project" value="UniProtKB-KW"/>
</dbReference>
<dbReference type="InterPro" id="IPR002372">
    <property type="entry name" value="PQQ_rpt_dom"/>
</dbReference>
<protein>
    <submittedName>
        <fullName evidence="5">Serine/threonine-protein kinase AfsK</fullName>
    </submittedName>
</protein>
<dbReference type="EMBL" id="LSRX01000422">
    <property type="protein sequence ID" value="OLP97761.1"/>
    <property type="molecule type" value="Genomic_DNA"/>
</dbReference>
<keyword evidence="6" id="KW-1185">Reference proteome</keyword>
<keyword evidence="3" id="KW-0732">Signal</keyword>
<feature type="region of interest" description="Disordered" evidence="2">
    <location>
        <begin position="874"/>
        <end position="895"/>
    </location>
</feature>
<gene>
    <name evidence="5" type="primary">afsK</name>
    <name evidence="5" type="ORF">AK812_SmicGene19864</name>
</gene>
<dbReference type="Pfam" id="PF13360">
    <property type="entry name" value="PQQ_2"/>
    <property type="match status" value="2"/>
</dbReference>
<comment type="caution">
    <text evidence="5">The sequence shown here is derived from an EMBL/GenBank/DDBJ whole genome shotgun (WGS) entry which is preliminary data.</text>
</comment>
<dbReference type="InterPro" id="IPR015943">
    <property type="entry name" value="WD40/YVTN_repeat-like_dom_sf"/>
</dbReference>
<dbReference type="OrthoDB" id="416253at2759"/>
<dbReference type="AlphaFoldDB" id="A0A1Q9DRG9"/>
<dbReference type="CDD" id="cd22265">
    <property type="entry name" value="UDM1_RNF168"/>
    <property type="match status" value="1"/>
</dbReference>
<dbReference type="Proteomes" id="UP000186817">
    <property type="component" value="Unassembled WGS sequence"/>
</dbReference>
<feature type="domain" description="Pyrrolo-quinoline quinone repeat" evidence="4">
    <location>
        <begin position="243"/>
        <end position="381"/>
    </location>
</feature>
<dbReference type="Gene3D" id="2.40.128.630">
    <property type="match status" value="1"/>
</dbReference>
<dbReference type="InterPro" id="IPR018391">
    <property type="entry name" value="PQQ_b-propeller_rpt"/>
</dbReference>
<keyword evidence="1" id="KW-0175">Coiled coil</keyword>
<evidence type="ECO:0000256" key="2">
    <source>
        <dbReference type="SAM" id="MobiDB-lite"/>
    </source>
</evidence>
<dbReference type="Gene3D" id="2.30.130.30">
    <property type="entry name" value="Hypothetical protein"/>
    <property type="match status" value="1"/>
</dbReference>
<feature type="coiled-coil region" evidence="1">
    <location>
        <begin position="914"/>
        <end position="948"/>
    </location>
</feature>
<proteinExistence type="predicted"/>
<organism evidence="5 6">
    <name type="scientific">Symbiodinium microadriaticum</name>
    <name type="common">Dinoflagellate</name>
    <name type="synonym">Zooxanthella microadriatica</name>
    <dbReference type="NCBI Taxonomy" id="2951"/>
    <lineage>
        <taxon>Eukaryota</taxon>
        <taxon>Sar</taxon>
        <taxon>Alveolata</taxon>
        <taxon>Dinophyceae</taxon>
        <taxon>Suessiales</taxon>
        <taxon>Symbiodiniaceae</taxon>
        <taxon>Symbiodinium</taxon>
    </lineage>
</organism>
<sequence>MALRYCLALWAITCLEALDEDSCADVATSMVQVSVTMQRKHTLDRLESTYWYPSRGVNDNRSGWSPAFAPFPLGAPKWQYEVPGLNFHQTPCIDDNLNVYSGSDSGTVLSFTKEGLKRWEVWPNTTHCQNPALYDGILYTTCHSGEVFALNMETGEKVWSHKYTDSLPGDTYTVSAGADYLVVPLGDVRSDFGGSWGVAVLERADGQVRWVYNMTEKTDGLGYTINMAPCLLDDSIIVSDTSGGIYRLSLKDGSEIWRVPGNSPGSFTLGGVACAEGMVFNGFSQDAKENSTGGLQALSAATGKPVWAIDVPRVIHNAPAVGRLWGSLKVGVVAGIGEPAGFPTPDPAFITGTVMAVDAMTGETIWTFDPPPWLHTGAAGSTNEQMCLPDLFSAATISGDGTVYINWSAGGITYALRDDNHDGKISLEDPDEVSAYDLGSGATGPPAIAPGMIFVNTCRRPSVEPGAYFRVQKASPPQQAVFRILRVVRYDTVHEGLRCEGVGSVLPGVTSLDAGLATFAQLYGQQGLGEGVVAFELELANKEAPGRPSSPPIKAQPATADSERALSIAARWQYPCAVKGCGDLLLVPQWEAFHGRGLQFILDLGETKPRWGQVKVCLTVWDEVVLRTARNAFFGQAWLPPLARLGGEASALELPLLRIEGEVGEIALQAGWEYPMASKESQGCLTLRQLGVSGVGGPSYLIVRVLHQTSRAAEGLNNRSITLRIGIPKPQERAANPARLADSQPQRALRVATPRAGPRGSQIRFVVPGSLAGSGIAEARTKFAQQSMNRLGNYLLIAWYLEEATAGEVPLEPAAGSLEEVSSFLSGMAAEARAALQEERDKLLSRDGKQHVPNAQNDPVERIAEAPTLALDSDHAGSAHREITPAAPPADSSLAMPDAAEALQCIEEERMACLEELEREHEAFVEHMQQEEEDIRREEVRVQEEVRMHRETAHVAQSGAKCTARRKMRLSWSGATIILLIHVACGDMPAEKMKALGGKERAEMLKARLNAFSLTAP</sequence>